<dbReference type="AlphaFoldDB" id="A0A7G6WY11"/>
<evidence type="ECO:0000313" key="1">
    <source>
        <dbReference type="EMBL" id="QNE18876.1"/>
    </source>
</evidence>
<reference evidence="2" key="1">
    <citation type="submission" date="2019-09" db="EMBL/GenBank/DDBJ databases">
        <title>Antimicrobial potential of Antarctic Bacteria.</title>
        <authorList>
            <person name="Benaud N."/>
            <person name="Edwards R.J."/>
            <person name="Ferrari B.C."/>
        </authorList>
    </citation>
    <scope>NUCLEOTIDE SEQUENCE [LARGE SCALE GENOMIC DNA]</scope>
    <source>
        <strain evidence="2">SPB151</strain>
    </source>
</reference>
<evidence type="ECO:0000313" key="2">
    <source>
        <dbReference type="Proteomes" id="UP000515563"/>
    </source>
</evidence>
<sequence length="98" mass="10099">MTDECRDVLAAVKPSDARALLAVYQSAEDAAHALRDALAAADLSIIASVGRDGAPCVVVVGGGDTHEVVVMLPVGVVEAVVRLRTRIRKGQPPAEKAA</sequence>
<gene>
    <name evidence="1" type="ORF">F1D05_14370</name>
</gene>
<accession>A0A7G6WY11</accession>
<dbReference type="EMBL" id="CP043661">
    <property type="protein sequence ID" value="QNE18876.1"/>
    <property type="molecule type" value="Genomic_DNA"/>
</dbReference>
<dbReference type="RefSeq" id="WP_185448174.1">
    <property type="nucleotide sequence ID" value="NZ_CP043661.1"/>
</dbReference>
<proteinExistence type="predicted"/>
<dbReference type="KEGG" id="kqi:F1D05_14370"/>
<organism evidence="1 2">
    <name type="scientific">Kribbella qitaiheensis</name>
    <dbReference type="NCBI Taxonomy" id="1544730"/>
    <lineage>
        <taxon>Bacteria</taxon>
        <taxon>Bacillati</taxon>
        <taxon>Actinomycetota</taxon>
        <taxon>Actinomycetes</taxon>
        <taxon>Propionibacteriales</taxon>
        <taxon>Kribbellaceae</taxon>
        <taxon>Kribbella</taxon>
    </lineage>
</organism>
<name>A0A7G6WY11_9ACTN</name>
<keyword evidence="2" id="KW-1185">Reference proteome</keyword>
<reference evidence="1 2" key="2">
    <citation type="journal article" date="2020" name="Microbiol. Resour. Announc.">
        <title>Antarctic desert soil bacteria exhibit high novel natural product potential, evaluated through long-read genome sequencing and comparative genomics.</title>
        <authorList>
            <person name="Benaud N."/>
            <person name="Edwards R.J."/>
            <person name="Amos T.G."/>
            <person name="D'Agostino P.M."/>
            <person name="Gutierrez-Chavez C."/>
            <person name="Montgomery K."/>
            <person name="Nicetic I."/>
            <person name="Ferrari B.C."/>
        </authorList>
    </citation>
    <scope>NUCLEOTIDE SEQUENCE [LARGE SCALE GENOMIC DNA]</scope>
    <source>
        <strain evidence="1 2">SPB151</strain>
    </source>
</reference>
<dbReference type="Proteomes" id="UP000515563">
    <property type="component" value="Chromosome"/>
</dbReference>
<protein>
    <submittedName>
        <fullName evidence="1">Uncharacterized protein</fullName>
    </submittedName>
</protein>